<dbReference type="AlphaFoldDB" id="A0A6D2HZB6"/>
<keyword evidence="3" id="KW-1185">Reference proteome</keyword>
<dbReference type="OrthoDB" id="10609601at2759"/>
<name>A0A6D2HZB6_9BRAS</name>
<sequence length="136" mass="15185">MGAIEFLGAQEKINVLVAQEDARPPRELTRITSEVWLWRSLSTTGGKPVYSIDNMWTRIGSGCPHPTDSCENTWLPNPDNWFTYSDWNPDNLPNWDPNGLRPGSSGPALEDEVPSSVFPNACQQDRLLIDLSVVTD</sequence>
<evidence type="ECO:0000256" key="1">
    <source>
        <dbReference type="SAM" id="MobiDB-lite"/>
    </source>
</evidence>
<feature type="region of interest" description="Disordered" evidence="1">
    <location>
        <begin position="93"/>
        <end position="115"/>
    </location>
</feature>
<dbReference type="Proteomes" id="UP000467841">
    <property type="component" value="Unassembled WGS sequence"/>
</dbReference>
<evidence type="ECO:0000313" key="3">
    <source>
        <dbReference type="Proteomes" id="UP000467841"/>
    </source>
</evidence>
<gene>
    <name evidence="2" type="ORF">MERR_LOCUS7205</name>
</gene>
<comment type="caution">
    <text evidence="2">The sequence shown here is derived from an EMBL/GenBank/DDBJ whole genome shotgun (WGS) entry which is preliminary data.</text>
</comment>
<reference evidence="2" key="1">
    <citation type="submission" date="2020-01" db="EMBL/GenBank/DDBJ databases">
        <authorList>
            <person name="Mishra B."/>
        </authorList>
    </citation>
    <scope>NUCLEOTIDE SEQUENCE [LARGE SCALE GENOMIC DNA]</scope>
</reference>
<proteinExistence type="predicted"/>
<protein>
    <submittedName>
        <fullName evidence="2">Uncharacterized protein</fullName>
    </submittedName>
</protein>
<dbReference type="EMBL" id="CACVBM020000510">
    <property type="protein sequence ID" value="CAA7019970.1"/>
    <property type="molecule type" value="Genomic_DNA"/>
</dbReference>
<organism evidence="2 3">
    <name type="scientific">Microthlaspi erraticum</name>
    <dbReference type="NCBI Taxonomy" id="1685480"/>
    <lineage>
        <taxon>Eukaryota</taxon>
        <taxon>Viridiplantae</taxon>
        <taxon>Streptophyta</taxon>
        <taxon>Embryophyta</taxon>
        <taxon>Tracheophyta</taxon>
        <taxon>Spermatophyta</taxon>
        <taxon>Magnoliopsida</taxon>
        <taxon>eudicotyledons</taxon>
        <taxon>Gunneridae</taxon>
        <taxon>Pentapetalae</taxon>
        <taxon>rosids</taxon>
        <taxon>malvids</taxon>
        <taxon>Brassicales</taxon>
        <taxon>Brassicaceae</taxon>
        <taxon>Coluteocarpeae</taxon>
        <taxon>Microthlaspi</taxon>
    </lineage>
</organism>
<evidence type="ECO:0000313" key="2">
    <source>
        <dbReference type="EMBL" id="CAA7019970.1"/>
    </source>
</evidence>
<accession>A0A6D2HZB6</accession>